<accession>A0A174KSX5</accession>
<dbReference type="RefSeq" id="WP_055659486.1">
    <property type="nucleotide sequence ID" value="NZ_CABIXC010000019.1"/>
</dbReference>
<name>A0A174KSX5_9FIRM</name>
<evidence type="ECO:0008006" key="3">
    <source>
        <dbReference type="Google" id="ProtNLM"/>
    </source>
</evidence>
<evidence type="ECO:0000313" key="2">
    <source>
        <dbReference type="Proteomes" id="UP000095651"/>
    </source>
</evidence>
<evidence type="ECO:0000313" key="1">
    <source>
        <dbReference type="EMBL" id="CUP15304.1"/>
    </source>
</evidence>
<dbReference type="SUPFAM" id="SSF48208">
    <property type="entry name" value="Six-hairpin glycosidases"/>
    <property type="match status" value="1"/>
</dbReference>
<proteinExistence type="predicted"/>
<organism evidence="1 2">
    <name type="scientific">Hungatella hathewayi</name>
    <dbReference type="NCBI Taxonomy" id="154046"/>
    <lineage>
        <taxon>Bacteria</taxon>
        <taxon>Bacillati</taxon>
        <taxon>Bacillota</taxon>
        <taxon>Clostridia</taxon>
        <taxon>Lachnospirales</taxon>
        <taxon>Lachnospiraceae</taxon>
        <taxon>Hungatella</taxon>
    </lineage>
</organism>
<gene>
    <name evidence="1" type="ORF">ERS852407_05133</name>
</gene>
<sequence length="531" mass="60487">MMKNIKRAFESAELKETILPDAYALSRERFHYIRFKISPEEYHRLSAVRLTMEVVSGRSVVVLNQYLGTEPEEVEGLNAAVTYPAGACEAGENAFAYKGQVRIKEIELLYEEESETIAADYKLQETAWIADKTDPLLDAAQFLFNIQIKGPGQSPFKGACWTLYDYDDECPRLVNWLWDNAVVVACMAELIKSGLYPEKEAQFLQFAREVGEEFLRTQILDEGSEVYGALTARWEYPGHPAHSYDCYLGPNDASFAVKWALIPLYELTGEQRYLEASRLALDWVKNSIYLPDRDYLPLDYDLTDGTWGNYSIIDTAFIPEGFTEYDRLNCTNEFTEDSRFFMDRFIRQYRLDNGFYGQNYDPAAGVDEVIFTRGLGWTIEGLLAAYRGTEEKRYLKEAVELALLTAKEQNEDGSFSYILGYHGVPEQKDREGTGICEKATAILAYLFYDICMLDQSQKELLESADRAMVWCEANIHRGPGMGYGGIKAAGIKSGITCMSYLTIATQYANAFYILAKLKRTEAPWLKTELYK</sequence>
<dbReference type="InterPro" id="IPR008928">
    <property type="entry name" value="6-hairpin_glycosidase_sf"/>
</dbReference>
<dbReference type="EMBL" id="CYZE01000019">
    <property type="protein sequence ID" value="CUP15304.1"/>
    <property type="molecule type" value="Genomic_DNA"/>
</dbReference>
<dbReference type="AlphaFoldDB" id="A0A174KSX5"/>
<reference evidence="1 2" key="1">
    <citation type="submission" date="2015-09" db="EMBL/GenBank/DDBJ databases">
        <authorList>
            <consortium name="Pathogen Informatics"/>
        </authorList>
    </citation>
    <scope>NUCLEOTIDE SEQUENCE [LARGE SCALE GENOMIC DNA]</scope>
    <source>
        <strain evidence="1 2">2789STDY5608850</strain>
    </source>
</reference>
<dbReference type="GO" id="GO:0005975">
    <property type="term" value="P:carbohydrate metabolic process"/>
    <property type="evidence" value="ECO:0007669"/>
    <property type="project" value="InterPro"/>
</dbReference>
<dbReference type="Proteomes" id="UP000095651">
    <property type="component" value="Unassembled WGS sequence"/>
</dbReference>
<protein>
    <recommendedName>
        <fullName evidence="3">Glycosyl hydrolase family 88</fullName>
    </recommendedName>
</protein>